<keyword evidence="3" id="KW-1185">Reference proteome</keyword>
<sequence>MKKLALTLLCLTALLPVTNALAQDTAPARLVDAARSQIGVTTKYDPRYERLAFPGGDVPAERGVCTDVVVRAYRKVGVDLQELVHRDMKAAWSAYPKLWQLKRPDPNIDHRRVPNLATFFTRHGRSMTPAREAAAYQAGDVVTWMLPGNLPHIGIVADKRTAAGVPLVIHNIGNGTQIEDMLFAYTLTGHYRFNPADKAPVKTAAAKPAVSASR</sequence>
<comment type="caution">
    <text evidence="2">The sequence shown here is derived from an EMBL/GenBank/DDBJ whole genome shotgun (WGS) entry which is preliminary data.</text>
</comment>
<reference evidence="2 3" key="1">
    <citation type="submission" date="2019-09" db="EMBL/GenBank/DDBJ databases">
        <title>Taxonomy of Antarctic Massilia spp.: description of Massilia rubra sp. nov., Massilia aquatica sp. nov., Massilia mucilaginosa sp. nov., Massilia frigida sp. nov. isolated from streams, lakes and regoliths.</title>
        <authorList>
            <person name="Holochova P."/>
            <person name="Sedlacek I."/>
            <person name="Kralova S."/>
            <person name="Maslanova I."/>
            <person name="Busse H.-J."/>
            <person name="Stankova E."/>
            <person name="Vrbovska V."/>
            <person name="Kovarovic V."/>
            <person name="Bartak M."/>
            <person name="Svec P."/>
            <person name="Pantucek R."/>
        </authorList>
    </citation>
    <scope>NUCLEOTIDE SEQUENCE [LARGE SCALE GENOMIC DNA]</scope>
    <source>
        <strain evidence="2 3">CCM 8693</strain>
    </source>
</reference>
<gene>
    <name evidence="2" type="ORF">F1609_23820</name>
</gene>
<name>A0ABX0MA40_9BURK</name>
<dbReference type="InterPro" id="IPR009706">
    <property type="entry name" value="DUF1287"/>
</dbReference>
<dbReference type="Proteomes" id="UP000819052">
    <property type="component" value="Unassembled WGS sequence"/>
</dbReference>
<evidence type="ECO:0000313" key="3">
    <source>
        <dbReference type="Proteomes" id="UP000819052"/>
    </source>
</evidence>
<evidence type="ECO:0000256" key="1">
    <source>
        <dbReference type="SAM" id="SignalP"/>
    </source>
</evidence>
<accession>A0ABX0MA40</accession>
<keyword evidence="1" id="KW-0732">Signal</keyword>
<organism evidence="2 3">
    <name type="scientific">Massilia aquatica</name>
    <dbReference type="NCBI Taxonomy" id="2609000"/>
    <lineage>
        <taxon>Bacteria</taxon>
        <taxon>Pseudomonadati</taxon>
        <taxon>Pseudomonadota</taxon>
        <taxon>Betaproteobacteria</taxon>
        <taxon>Burkholderiales</taxon>
        <taxon>Oxalobacteraceae</taxon>
        <taxon>Telluria group</taxon>
        <taxon>Massilia</taxon>
    </lineage>
</organism>
<proteinExistence type="predicted"/>
<dbReference type="PIRSF" id="PIRSF011444">
    <property type="entry name" value="DUF1287"/>
    <property type="match status" value="1"/>
</dbReference>
<dbReference type="Pfam" id="PF06940">
    <property type="entry name" value="DUF1287"/>
    <property type="match status" value="1"/>
</dbReference>
<evidence type="ECO:0000313" key="2">
    <source>
        <dbReference type="EMBL" id="NHZ43179.1"/>
    </source>
</evidence>
<dbReference type="EMBL" id="VVIW01000017">
    <property type="protein sequence ID" value="NHZ43179.1"/>
    <property type="molecule type" value="Genomic_DNA"/>
</dbReference>
<feature type="chain" id="PRO_5047504549" evidence="1">
    <location>
        <begin position="23"/>
        <end position="214"/>
    </location>
</feature>
<feature type="signal peptide" evidence="1">
    <location>
        <begin position="1"/>
        <end position="22"/>
    </location>
</feature>
<protein>
    <submittedName>
        <fullName evidence="2">DUF1287 domain-containing protein</fullName>
    </submittedName>
</protein>